<dbReference type="EC" id="6.3.4.19" evidence="7"/>
<keyword evidence="3 7" id="KW-0819">tRNA processing</keyword>
<comment type="catalytic activity">
    <reaction evidence="6 7">
        <text>cytidine(34) in tRNA(Ile2) + L-lysine + ATP = lysidine(34) in tRNA(Ile2) + AMP + diphosphate + H(+)</text>
        <dbReference type="Rhea" id="RHEA:43744"/>
        <dbReference type="Rhea" id="RHEA-COMP:10625"/>
        <dbReference type="Rhea" id="RHEA-COMP:10670"/>
        <dbReference type="ChEBI" id="CHEBI:15378"/>
        <dbReference type="ChEBI" id="CHEBI:30616"/>
        <dbReference type="ChEBI" id="CHEBI:32551"/>
        <dbReference type="ChEBI" id="CHEBI:33019"/>
        <dbReference type="ChEBI" id="CHEBI:82748"/>
        <dbReference type="ChEBI" id="CHEBI:83665"/>
        <dbReference type="ChEBI" id="CHEBI:456215"/>
        <dbReference type="EC" id="6.3.4.19"/>
    </reaction>
</comment>
<evidence type="ECO:0000256" key="3">
    <source>
        <dbReference type="ARBA" id="ARBA00022694"/>
    </source>
</evidence>
<dbReference type="Gene3D" id="3.40.50.620">
    <property type="entry name" value="HUPs"/>
    <property type="match status" value="1"/>
</dbReference>
<comment type="domain">
    <text evidence="7">The N-terminal region contains the highly conserved SGGXDS motif, predicted to be a P-loop motif involved in ATP binding.</text>
</comment>
<evidence type="ECO:0000256" key="6">
    <source>
        <dbReference type="ARBA" id="ARBA00048539"/>
    </source>
</evidence>
<evidence type="ECO:0000256" key="4">
    <source>
        <dbReference type="ARBA" id="ARBA00022741"/>
    </source>
</evidence>
<dbReference type="GO" id="GO:0032267">
    <property type="term" value="F:tRNA(Ile)-lysidine synthase activity"/>
    <property type="evidence" value="ECO:0007669"/>
    <property type="project" value="UniProtKB-EC"/>
</dbReference>
<evidence type="ECO:0000259" key="9">
    <source>
        <dbReference type="Pfam" id="PF09179"/>
    </source>
</evidence>
<dbReference type="NCBIfam" id="TIGR02432">
    <property type="entry name" value="lysidine_TilS_N"/>
    <property type="match status" value="1"/>
</dbReference>
<dbReference type="Pfam" id="PF09179">
    <property type="entry name" value="TilS"/>
    <property type="match status" value="1"/>
</dbReference>
<reference evidence="10" key="2">
    <citation type="submission" date="2021-04" db="EMBL/GenBank/DDBJ databases">
        <authorList>
            <person name="Gilroy R."/>
        </authorList>
    </citation>
    <scope>NUCLEOTIDE SEQUENCE</scope>
    <source>
        <strain evidence="10">9264</strain>
    </source>
</reference>
<protein>
    <recommendedName>
        <fullName evidence="7">tRNA(Ile)-lysidine synthase</fullName>
        <ecNumber evidence="7">6.3.4.19</ecNumber>
    </recommendedName>
    <alternativeName>
        <fullName evidence="7">tRNA(Ile)-2-lysyl-cytidine synthase</fullName>
    </alternativeName>
    <alternativeName>
        <fullName evidence="7">tRNA(Ile)-lysidine synthetase</fullName>
    </alternativeName>
</protein>
<evidence type="ECO:0000256" key="2">
    <source>
        <dbReference type="ARBA" id="ARBA00022598"/>
    </source>
</evidence>
<dbReference type="GO" id="GO:0006400">
    <property type="term" value="P:tRNA modification"/>
    <property type="evidence" value="ECO:0007669"/>
    <property type="project" value="UniProtKB-UniRule"/>
</dbReference>
<dbReference type="CDD" id="cd01992">
    <property type="entry name" value="TilS_N"/>
    <property type="match status" value="1"/>
</dbReference>
<keyword evidence="4 7" id="KW-0547">Nucleotide-binding</keyword>
<dbReference type="Gene3D" id="1.20.59.20">
    <property type="match status" value="1"/>
</dbReference>
<sequence>MAASKSLTLKRLLQSTAAHPQAALCDPLLLQALHECCLQLPAFPTRVAVALSGGLDSASLALHLAVWASAHSIPVYSFHVHHGLQAVADQWQQHVGKLAQQLGLHVAHQRVHVDLNQGLGMEASARDARYLAFQTMAQRAQLSHVFLAHHLDDQAETVLLRLLRGAGPEGLGAMRPVSERQGVLYLRPWLDVARSRLEPVGIALQQHLGWSPVQDLTNHADDYTRGALRERLTPQLNARWPSWQQVLGRHARLSQQHAVVLQEVAAQDLQTLQPSMKPYGFDLKAWRALSPERQALVLRHWLRAAGVNMPTEARLADWMRQLRSLHALGFDRQMQVKHGEHLLVCRQGRVELISPLIEKISASAQHKTRNSLE</sequence>
<accession>A0A9D2RHR1</accession>
<dbReference type="GO" id="GO:0005737">
    <property type="term" value="C:cytoplasm"/>
    <property type="evidence" value="ECO:0007669"/>
    <property type="project" value="UniProtKB-SubCell"/>
</dbReference>
<dbReference type="InterPro" id="IPR015262">
    <property type="entry name" value="tRNA_Ile_lys_synt_subst-bd"/>
</dbReference>
<dbReference type="EMBL" id="DWUQ01000064">
    <property type="protein sequence ID" value="HJD44035.1"/>
    <property type="molecule type" value="Genomic_DNA"/>
</dbReference>
<organism evidence="10 11">
    <name type="scientific">Candidatus Paenalcaligenes intestinipullorum</name>
    <dbReference type="NCBI Taxonomy" id="2838718"/>
    <lineage>
        <taxon>Bacteria</taxon>
        <taxon>Pseudomonadati</taxon>
        <taxon>Pseudomonadota</taxon>
        <taxon>Betaproteobacteria</taxon>
        <taxon>Burkholderiales</taxon>
        <taxon>Alcaligenaceae</taxon>
        <taxon>Paenalcaligenes</taxon>
    </lineage>
</organism>
<dbReference type="PANTHER" id="PTHR43033:SF1">
    <property type="entry name" value="TRNA(ILE)-LYSIDINE SYNTHASE-RELATED"/>
    <property type="match status" value="1"/>
</dbReference>
<evidence type="ECO:0000259" key="8">
    <source>
        <dbReference type="Pfam" id="PF01171"/>
    </source>
</evidence>
<evidence type="ECO:0000313" key="11">
    <source>
        <dbReference type="Proteomes" id="UP000823889"/>
    </source>
</evidence>
<evidence type="ECO:0000256" key="1">
    <source>
        <dbReference type="ARBA" id="ARBA00022490"/>
    </source>
</evidence>
<feature type="domain" description="tRNA(Ile)-lysidine synthase substrate-binding" evidence="9">
    <location>
        <begin position="282"/>
        <end position="350"/>
    </location>
</feature>
<dbReference type="InterPro" id="IPR011063">
    <property type="entry name" value="TilS/TtcA_N"/>
</dbReference>
<dbReference type="GO" id="GO:0005524">
    <property type="term" value="F:ATP binding"/>
    <property type="evidence" value="ECO:0007669"/>
    <property type="project" value="UniProtKB-UniRule"/>
</dbReference>
<dbReference type="InterPro" id="IPR012795">
    <property type="entry name" value="tRNA_Ile_lys_synt_N"/>
</dbReference>
<keyword evidence="2 7" id="KW-0436">Ligase</keyword>
<evidence type="ECO:0000313" key="10">
    <source>
        <dbReference type="EMBL" id="HJD44035.1"/>
    </source>
</evidence>
<reference evidence="10" key="1">
    <citation type="journal article" date="2021" name="PeerJ">
        <title>Extensive microbial diversity within the chicken gut microbiome revealed by metagenomics and culture.</title>
        <authorList>
            <person name="Gilroy R."/>
            <person name="Ravi A."/>
            <person name="Getino M."/>
            <person name="Pursley I."/>
            <person name="Horton D.L."/>
            <person name="Alikhan N.F."/>
            <person name="Baker D."/>
            <person name="Gharbi K."/>
            <person name="Hall N."/>
            <person name="Watson M."/>
            <person name="Adriaenssens E.M."/>
            <person name="Foster-Nyarko E."/>
            <person name="Jarju S."/>
            <person name="Secka A."/>
            <person name="Antonio M."/>
            <person name="Oren A."/>
            <person name="Chaudhuri R.R."/>
            <person name="La Ragione R."/>
            <person name="Hildebrand F."/>
            <person name="Pallen M.J."/>
        </authorList>
    </citation>
    <scope>NUCLEOTIDE SEQUENCE</scope>
    <source>
        <strain evidence="10">9264</strain>
    </source>
</reference>
<proteinExistence type="inferred from homology"/>
<name>A0A9D2RHR1_9BURK</name>
<dbReference type="HAMAP" id="MF_01161">
    <property type="entry name" value="tRNA_Ile_lys_synt"/>
    <property type="match status" value="1"/>
</dbReference>
<keyword evidence="5 7" id="KW-0067">ATP-binding</keyword>
<comment type="caution">
    <text evidence="10">The sequence shown here is derived from an EMBL/GenBank/DDBJ whole genome shotgun (WGS) entry which is preliminary data.</text>
</comment>
<gene>
    <name evidence="7 10" type="primary">tilS</name>
    <name evidence="10" type="ORF">H9906_03290</name>
</gene>
<dbReference type="SUPFAM" id="SSF82829">
    <property type="entry name" value="MesJ substrate recognition domain-like"/>
    <property type="match status" value="1"/>
</dbReference>
<dbReference type="PANTHER" id="PTHR43033">
    <property type="entry name" value="TRNA(ILE)-LYSIDINE SYNTHASE-RELATED"/>
    <property type="match status" value="1"/>
</dbReference>
<dbReference type="Proteomes" id="UP000823889">
    <property type="component" value="Unassembled WGS sequence"/>
</dbReference>
<dbReference type="AlphaFoldDB" id="A0A9D2RHR1"/>
<comment type="function">
    <text evidence="7">Ligates lysine onto the cytidine present at position 34 of the AUA codon-specific tRNA(Ile) that contains the anticodon CAU, in an ATP-dependent manner. Cytidine is converted to lysidine, thus changing the amino acid specificity of the tRNA from methionine to isoleucine.</text>
</comment>
<feature type="binding site" evidence="7">
    <location>
        <begin position="52"/>
        <end position="57"/>
    </location>
    <ligand>
        <name>ATP</name>
        <dbReference type="ChEBI" id="CHEBI:30616"/>
    </ligand>
</feature>
<dbReference type="Pfam" id="PF01171">
    <property type="entry name" value="ATP_bind_3"/>
    <property type="match status" value="1"/>
</dbReference>
<comment type="subcellular location">
    <subcellularLocation>
        <location evidence="7">Cytoplasm</location>
    </subcellularLocation>
</comment>
<feature type="domain" description="tRNA(Ile)-lysidine/2-thiocytidine synthase N-terminal" evidence="8">
    <location>
        <begin position="47"/>
        <end position="230"/>
    </location>
</feature>
<keyword evidence="1 7" id="KW-0963">Cytoplasm</keyword>
<dbReference type="InterPro" id="IPR014729">
    <property type="entry name" value="Rossmann-like_a/b/a_fold"/>
</dbReference>
<dbReference type="SUPFAM" id="SSF52402">
    <property type="entry name" value="Adenine nucleotide alpha hydrolases-like"/>
    <property type="match status" value="1"/>
</dbReference>
<comment type="similarity">
    <text evidence="7">Belongs to the tRNA(Ile)-lysidine synthase family.</text>
</comment>
<evidence type="ECO:0000256" key="5">
    <source>
        <dbReference type="ARBA" id="ARBA00022840"/>
    </source>
</evidence>
<evidence type="ECO:0000256" key="7">
    <source>
        <dbReference type="HAMAP-Rule" id="MF_01161"/>
    </source>
</evidence>
<dbReference type="InterPro" id="IPR012094">
    <property type="entry name" value="tRNA_Ile_lys_synt"/>
</dbReference>